<protein>
    <recommendedName>
        <fullName evidence="2">Acyl-CoA dehydrogenase/oxidase C-terminal domain-containing protein</fullName>
    </recommendedName>
</protein>
<feature type="domain" description="Acyl-CoA dehydrogenase/oxidase C-terminal" evidence="2">
    <location>
        <begin position="3"/>
        <end position="155"/>
    </location>
</feature>
<dbReference type="EMBL" id="UINC01168975">
    <property type="protein sequence ID" value="SVD72291.1"/>
    <property type="molecule type" value="Genomic_DNA"/>
</dbReference>
<sequence>PEMGIYQIMEVLNVSRTANCVASVALGQRAIFEAYDFAKDRIAFGKPILEQPLLKAQFEEKLTSLKQAFALAWETVTLLDEVWLETPPYSDRYHLFRLMAHLGKYWTAEFAVQTAKWAMEVNAGLGTLKEFPVERWLREAMILSIWEGTPHRQILDGLEAMEQKGAHQLLLTHLAPYSDATEIDQWGQRISDHLGLPQDEKEAKAESLFSDLATFTANRLLHNKSL</sequence>
<keyword evidence="1" id="KW-0285">Flavoprotein</keyword>
<gene>
    <name evidence="3" type="ORF">METZ01_LOCUS425145</name>
</gene>
<dbReference type="InterPro" id="IPR009075">
    <property type="entry name" value="AcylCo_DH/oxidase_C"/>
</dbReference>
<organism evidence="3">
    <name type="scientific">marine metagenome</name>
    <dbReference type="NCBI Taxonomy" id="408172"/>
    <lineage>
        <taxon>unclassified sequences</taxon>
        <taxon>metagenomes</taxon>
        <taxon>ecological metagenomes</taxon>
    </lineage>
</organism>
<dbReference type="Pfam" id="PF00441">
    <property type="entry name" value="Acyl-CoA_dh_1"/>
    <property type="match status" value="1"/>
</dbReference>
<name>A0A382XPE0_9ZZZZ</name>
<dbReference type="PANTHER" id="PTHR42707">
    <property type="entry name" value="ACYL-COA DEHYDROGENASE"/>
    <property type="match status" value="1"/>
</dbReference>
<evidence type="ECO:0000313" key="3">
    <source>
        <dbReference type="EMBL" id="SVD72291.1"/>
    </source>
</evidence>
<reference evidence="3" key="1">
    <citation type="submission" date="2018-05" db="EMBL/GenBank/DDBJ databases">
        <authorList>
            <person name="Lanie J.A."/>
            <person name="Ng W.-L."/>
            <person name="Kazmierczak K.M."/>
            <person name="Andrzejewski T.M."/>
            <person name="Davidsen T.M."/>
            <person name="Wayne K.J."/>
            <person name="Tettelin H."/>
            <person name="Glass J.I."/>
            <person name="Rusch D."/>
            <person name="Podicherti R."/>
            <person name="Tsui H.-C.T."/>
            <person name="Winkler M.E."/>
        </authorList>
    </citation>
    <scope>NUCLEOTIDE SEQUENCE</scope>
</reference>
<proteinExistence type="predicted"/>
<accession>A0A382XPE0</accession>
<dbReference type="Gene3D" id="1.20.140.10">
    <property type="entry name" value="Butyryl-CoA Dehydrogenase, subunit A, domain 3"/>
    <property type="match status" value="1"/>
</dbReference>
<evidence type="ECO:0000256" key="1">
    <source>
        <dbReference type="ARBA" id="ARBA00022630"/>
    </source>
</evidence>
<dbReference type="InterPro" id="IPR052904">
    <property type="entry name" value="Acyl-CoA_dehydrogenase-like"/>
</dbReference>
<dbReference type="InterPro" id="IPR036250">
    <property type="entry name" value="AcylCo_DH-like_C"/>
</dbReference>
<dbReference type="PANTHER" id="PTHR42707:SF2">
    <property type="entry name" value="ACD11 DEHYDROGENASE"/>
    <property type="match status" value="1"/>
</dbReference>
<feature type="non-terminal residue" evidence="3">
    <location>
        <position position="1"/>
    </location>
</feature>
<dbReference type="SUPFAM" id="SSF47203">
    <property type="entry name" value="Acyl-CoA dehydrogenase C-terminal domain-like"/>
    <property type="match status" value="1"/>
</dbReference>
<dbReference type="GO" id="GO:0003995">
    <property type="term" value="F:acyl-CoA dehydrogenase activity"/>
    <property type="evidence" value="ECO:0007669"/>
    <property type="project" value="TreeGrafter"/>
</dbReference>
<dbReference type="AlphaFoldDB" id="A0A382XPE0"/>
<evidence type="ECO:0000259" key="2">
    <source>
        <dbReference type="Pfam" id="PF00441"/>
    </source>
</evidence>